<evidence type="ECO:0000313" key="2">
    <source>
        <dbReference type="Proteomes" id="UP001320706"/>
    </source>
</evidence>
<evidence type="ECO:0000313" key="1">
    <source>
        <dbReference type="EMBL" id="KAK8206881.1"/>
    </source>
</evidence>
<protein>
    <submittedName>
        <fullName evidence="1">Uncharacterized protein</fullName>
    </submittedName>
</protein>
<comment type="caution">
    <text evidence="1">The sequence shown here is derived from an EMBL/GenBank/DDBJ whole genome shotgun (WGS) entry which is preliminary data.</text>
</comment>
<proteinExistence type="predicted"/>
<name>A0ACC3SCQ4_9PEZI</name>
<sequence length="163" mass="18163">MDESSIQSGNIHYQRAQRRDYPRIEVYKNPTITTMPSTRQAVHATAAPRPNGNYSHVIRQGDTLHVAGWMGDDPETGKIVEGGIEAQTERAILNIKACLEAAGSSLDKVVRRRIYIIEMGQFRTVDEVWGRWFEEPWPVSTCVQIGALAKEGALVELEVVASV</sequence>
<keyword evidence="2" id="KW-1185">Reference proteome</keyword>
<organism evidence="1 2">
    <name type="scientific">Zalaria obscura</name>
    <dbReference type="NCBI Taxonomy" id="2024903"/>
    <lineage>
        <taxon>Eukaryota</taxon>
        <taxon>Fungi</taxon>
        <taxon>Dikarya</taxon>
        <taxon>Ascomycota</taxon>
        <taxon>Pezizomycotina</taxon>
        <taxon>Dothideomycetes</taxon>
        <taxon>Dothideomycetidae</taxon>
        <taxon>Dothideales</taxon>
        <taxon>Zalariaceae</taxon>
        <taxon>Zalaria</taxon>
    </lineage>
</organism>
<dbReference type="EMBL" id="JAMKPW020000022">
    <property type="protein sequence ID" value="KAK8206881.1"/>
    <property type="molecule type" value="Genomic_DNA"/>
</dbReference>
<gene>
    <name evidence="1" type="ORF">M8818_004716</name>
</gene>
<reference evidence="1" key="1">
    <citation type="submission" date="2024-02" db="EMBL/GenBank/DDBJ databases">
        <title>Metagenome Assembled Genome of Zalaria obscura JY119.</title>
        <authorList>
            <person name="Vighnesh L."/>
            <person name="Jagadeeshwari U."/>
            <person name="Venkata Ramana C."/>
            <person name="Sasikala C."/>
        </authorList>
    </citation>
    <scope>NUCLEOTIDE SEQUENCE</scope>
    <source>
        <strain evidence="1">JY119</strain>
    </source>
</reference>
<accession>A0ACC3SCQ4</accession>
<dbReference type="Proteomes" id="UP001320706">
    <property type="component" value="Unassembled WGS sequence"/>
</dbReference>